<dbReference type="Pfam" id="PF00550">
    <property type="entry name" value="PP-binding"/>
    <property type="match status" value="4"/>
</dbReference>
<evidence type="ECO:0000256" key="3">
    <source>
        <dbReference type="ARBA" id="ARBA00022553"/>
    </source>
</evidence>
<dbReference type="OrthoDB" id="408177at2759"/>
<dbReference type="Gene3D" id="3.30.300.30">
    <property type="match status" value="3"/>
</dbReference>
<dbReference type="SUPFAM" id="SSF56801">
    <property type="entry name" value="Acetyl-CoA synthetase-like"/>
    <property type="match status" value="3"/>
</dbReference>
<reference evidence="7 8" key="1">
    <citation type="journal article" date="2018" name="Mol. Biol. Evol.">
        <title>Broad Genomic Sampling Reveals a Smut Pathogenic Ancestry of the Fungal Clade Ustilaginomycotina.</title>
        <authorList>
            <person name="Kijpornyongpan T."/>
            <person name="Mondo S.J."/>
            <person name="Barry K."/>
            <person name="Sandor L."/>
            <person name="Lee J."/>
            <person name="Lipzen A."/>
            <person name="Pangilinan J."/>
            <person name="LaButti K."/>
            <person name="Hainaut M."/>
            <person name="Henrissat B."/>
            <person name="Grigoriev I.V."/>
            <person name="Spatafora J.W."/>
            <person name="Aime M.C."/>
        </authorList>
    </citation>
    <scope>NUCLEOTIDE SEQUENCE [LARGE SCALE GENOMIC DNA]</scope>
    <source>
        <strain evidence="7 8">MCA 4198</strain>
    </source>
</reference>
<gene>
    <name evidence="7" type="ORF">FA10DRAFT_260230</name>
</gene>
<dbReference type="RefSeq" id="XP_025377583.1">
    <property type="nucleotide sequence ID" value="XM_025520002.1"/>
</dbReference>
<evidence type="ECO:0000256" key="2">
    <source>
        <dbReference type="ARBA" id="ARBA00022450"/>
    </source>
</evidence>
<keyword evidence="3" id="KW-0597">Phosphoprotein</keyword>
<dbReference type="GO" id="GO:0005737">
    <property type="term" value="C:cytoplasm"/>
    <property type="evidence" value="ECO:0007669"/>
    <property type="project" value="TreeGrafter"/>
</dbReference>
<dbReference type="Pfam" id="PF00501">
    <property type="entry name" value="AMP-binding"/>
    <property type="match status" value="3"/>
</dbReference>
<dbReference type="InterPro" id="IPR023213">
    <property type="entry name" value="CAT-like_dom_sf"/>
</dbReference>
<dbReference type="InterPro" id="IPR006162">
    <property type="entry name" value="Ppantetheine_attach_site"/>
</dbReference>
<dbReference type="GeneID" id="37041918"/>
<feature type="region of interest" description="Disordered" evidence="5">
    <location>
        <begin position="2171"/>
        <end position="2194"/>
    </location>
</feature>
<dbReference type="Gene3D" id="3.40.50.12780">
    <property type="entry name" value="N-terminal domain of ligase-like"/>
    <property type="match status" value="3"/>
</dbReference>
<dbReference type="Gene3D" id="1.10.1200.10">
    <property type="entry name" value="ACP-like"/>
    <property type="match status" value="4"/>
</dbReference>
<feature type="region of interest" description="Disordered" evidence="5">
    <location>
        <begin position="3452"/>
        <end position="3476"/>
    </location>
</feature>
<feature type="region of interest" description="Disordered" evidence="5">
    <location>
        <begin position="3781"/>
        <end position="3803"/>
    </location>
</feature>
<dbReference type="PANTHER" id="PTHR45527">
    <property type="entry name" value="NONRIBOSOMAL PEPTIDE SYNTHETASE"/>
    <property type="match status" value="1"/>
</dbReference>
<dbReference type="EMBL" id="KZ819636">
    <property type="protein sequence ID" value="PWN90385.1"/>
    <property type="molecule type" value="Genomic_DNA"/>
</dbReference>
<keyword evidence="4" id="KW-0436">Ligase</keyword>
<dbReference type="InterPro" id="IPR009081">
    <property type="entry name" value="PP-bd_ACP"/>
</dbReference>
<evidence type="ECO:0000256" key="5">
    <source>
        <dbReference type="SAM" id="MobiDB-lite"/>
    </source>
</evidence>
<dbReference type="PANTHER" id="PTHR45527:SF2">
    <property type="entry name" value="FERRICROCIN SYNTHETASE (NONRIBOSOMAL PEPTIDE SIDEROPHORE SYNTHASE ) (EUROFUNG)"/>
    <property type="match status" value="1"/>
</dbReference>
<keyword evidence="2" id="KW-0596">Phosphopantetheine</keyword>
<dbReference type="InterPro" id="IPR000873">
    <property type="entry name" value="AMP-dep_synth/lig_dom"/>
</dbReference>
<accession>A0A316YRH8</accession>
<organism evidence="7 8">
    <name type="scientific">Acaromyces ingoldii</name>
    <dbReference type="NCBI Taxonomy" id="215250"/>
    <lineage>
        <taxon>Eukaryota</taxon>
        <taxon>Fungi</taxon>
        <taxon>Dikarya</taxon>
        <taxon>Basidiomycota</taxon>
        <taxon>Ustilaginomycotina</taxon>
        <taxon>Exobasidiomycetes</taxon>
        <taxon>Exobasidiales</taxon>
        <taxon>Cryptobasidiaceae</taxon>
        <taxon>Acaromyces</taxon>
    </lineage>
</organism>
<dbReference type="InterPro" id="IPR010071">
    <property type="entry name" value="AA_adenyl_dom"/>
</dbReference>
<dbReference type="PROSITE" id="PS00012">
    <property type="entry name" value="PHOSPHOPANTETHEINE"/>
    <property type="match status" value="2"/>
</dbReference>
<feature type="domain" description="Carrier" evidence="6">
    <location>
        <begin position="2952"/>
        <end position="3026"/>
    </location>
</feature>
<dbReference type="InterPro" id="IPR020806">
    <property type="entry name" value="PKS_PP-bd"/>
</dbReference>
<dbReference type="InterPro" id="IPR045851">
    <property type="entry name" value="AMP-bd_C_sf"/>
</dbReference>
<dbReference type="FunFam" id="3.30.300.30:FF:000015">
    <property type="entry name" value="Nonribosomal peptide synthase SidD"/>
    <property type="match status" value="3"/>
</dbReference>
<dbReference type="Gene3D" id="3.30.559.10">
    <property type="entry name" value="Chloramphenicol acetyltransferase-like domain"/>
    <property type="match status" value="4"/>
</dbReference>
<dbReference type="NCBIfam" id="NF003417">
    <property type="entry name" value="PRK04813.1"/>
    <property type="match status" value="3"/>
</dbReference>
<keyword evidence="8" id="KW-1185">Reference proteome</keyword>
<dbReference type="InterPro" id="IPR020845">
    <property type="entry name" value="AMP-binding_CS"/>
</dbReference>
<evidence type="ECO:0000259" key="6">
    <source>
        <dbReference type="PROSITE" id="PS50075"/>
    </source>
</evidence>
<feature type="domain" description="Carrier" evidence="6">
    <location>
        <begin position="3474"/>
        <end position="3549"/>
    </location>
</feature>
<dbReference type="SMART" id="SM00823">
    <property type="entry name" value="PKS_PP"/>
    <property type="match status" value="4"/>
</dbReference>
<dbReference type="Gene3D" id="3.30.559.30">
    <property type="entry name" value="Nonribosomal peptide synthetase, condensation domain"/>
    <property type="match status" value="3"/>
</dbReference>
<dbReference type="InterPro" id="IPR042099">
    <property type="entry name" value="ANL_N_sf"/>
</dbReference>
<dbReference type="Pfam" id="PF00668">
    <property type="entry name" value="Condensation"/>
    <property type="match status" value="4"/>
</dbReference>
<dbReference type="FunFam" id="3.40.50.12780:FF:000024">
    <property type="entry name" value="Nonribosomal siderophore peptide synthase SidC"/>
    <property type="match status" value="1"/>
</dbReference>
<feature type="domain" description="Carrier" evidence="6">
    <location>
        <begin position="1871"/>
        <end position="1948"/>
    </location>
</feature>
<dbReference type="CDD" id="cd05918">
    <property type="entry name" value="A_NRPS_SidN3_like"/>
    <property type="match status" value="1"/>
</dbReference>
<dbReference type="PROSITE" id="PS50075">
    <property type="entry name" value="CARRIER"/>
    <property type="match status" value="4"/>
</dbReference>
<dbReference type="GO" id="GO:0016874">
    <property type="term" value="F:ligase activity"/>
    <property type="evidence" value="ECO:0007669"/>
    <property type="project" value="UniProtKB-KW"/>
</dbReference>
<feature type="domain" description="Carrier" evidence="6">
    <location>
        <begin position="768"/>
        <end position="841"/>
    </location>
</feature>
<feature type="compositionally biased region" description="Basic and acidic residues" evidence="5">
    <location>
        <begin position="761"/>
        <end position="770"/>
    </location>
</feature>
<feature type="compositionally biased region" description="Polar residues" evidence="5">
    <location>
        <begin position="3452"/>
        <end position="3467"/>
    </location>
</feature>
<dbReference type="STRING" id="215250.A0A316YRH8"/>
<dbReference type="SUPFAM" id="SSF52777">
    <property type="entry name" value="CoA-dependent acyltransferases"/>
    <property type="match status" value="7"/>
</dbReference>
<protein>
    <recommendedName>
        <fullName evidence="6">Carrier domain-containing protein</fullName>
    </recommendedName>
</protein>
<dbReference type="SUPFAM" id="SSF47336">
    <property type="entry name" value="ACP-like"/>
    <property type="match status" value="4"/>
</dbReference>
<dbReference type="InterPro" id="IPR036736">
    <property type="entry name" value="ACP-like_sf"/>
</dbReference>
<dbReference type="Proteomes" id="UP000245768">
    <property type="component" value="Unassembled WGS sequence"/>
</dbReference>
<feature type="compositionally biased region" description="Basic and acidic residues" evidence="5">
    <location>
        <begin position="2184"/>
        <end position="2194"/>
    </location>
</feature>
<feature type="region of interest" description="Disordered" evidence="5">
    <location>
        <begin position="750"/>
        <end position="770"/>
    </location>
</feature>
<dbReference type="PROSITE" id="PS00455">
    <property type="entry name" value="AMP_BINDING"/>
    <property type="match status" value="3"/>
</dbReference>
<dbReference type="GO" id="GO:0043041">
    <property type="term" value="P:amino acid activation for nonribosomal peptide biosynthetic process"/>
    <property type="evidence" value="ECO:0007669"/>
    <property type="project" value="TreeGrafter"/>
</dbReference>
<evidence type="ECO:0000256" key="4">
    <source>
        <dbReference type="ARBA" id="ARBA00022598"/>
    </source>
</evidence>
<dbReference type="NCBIfam" id="TIGR01733">
    <property type="entry name" value="AA-adenyl-dom"/>
    <property type="match status" value="1"/>
</dbReference>
<evidence type="ECO:0000256" key="1">
    <source>
        <dbReference type="ARBA" id="ARBA00004924"/>
    </source>
</evidence>
<sequence length="3803" mass="413736">MGQLPDLTGLRSTAPRGDGPVHCKTTVAWSKEQLDAVAISLIGHRVDDAGHFLFLAACAIVAHHLFAQGGSDETPIEIRVPARQRRAQTHDSDDNDDRDGNNDWNYNEGLTIHYGAVTAPKTRIAGICFYLDERQGQLEIGLSAAPSIHTDGSAAMHLQQIAVCLDSITRERAPHRTALSLDRFPDELRGGDNPNPPPSLIALGPGGLEGERFEHQTERIVASQPDAVALDFRASLTARPGDASQGNVQLTYRQLDERASLIAYHLIRAGVKRGDVVALCLEKSPETYLAIYAVLKAGAAWCPIDTDWPMARRQALLEKAKARTVVAAASHVVANLPQPLPNGMSIVRLDEIDYDAEVAHLARATGSSDDLAYLIWTSGTTGLPKAVGIQHKAAVQALRSLQGVIPHSASSPIRYLQFSAYNFDLMILDMFYTWGLGGTLCASSRSLLLGDLAGVATTMEVTHTLLTPAVMAMNPRQTIPSLRVVINGGEKLSQIVADMWSVDCTLLNLYGPAEATLIAMHRCVPPNDIVKAPNIGVALPTTSCHALDSHGDVVLKGAVGELVLGGHQCAKGYIGDEAKTADKFVEHPSLGRVYKTGDLVRQLWNGDFEYLGRSDDQVKINGIRIELLEINAAVKGAHGDIRDSETLAMPRLGQSHDDNDGMLQIVSFSVLPREASGGSGSLLRLDDEAAAVAGQLQRVASQSLPSYMVPSLFVILDHFPRTSSAKIDRESLKRALASLDVLDWQNRVARPDDVDESNGSGHEHREATPEEEAIRDCLAAICGLSAVKVGLHTPFASIGLDSIRAIALSHELSRRNLPTSVVDIVQFPTVTKLARRRHESASSSDERVRRVKDELSRFDRIVRPAIAAQLPGLYGAEVERCLPVTSLQEGMLAETMRHHSRYWLQRAFTLPKDTDLDRLEHAVRSCAQSVEVFRSTFLETSRLEGIDAEVTFCQVVLQAQESRIERHQAPADSSPSDLVSGLASSVYGAGPVQSRPPVAFFLIENSHAAPLLLLVMHHALYDQTSLTMLQRQIEASYAGRTIAPSAPFSRALQHLYSLDGEAGEKSWSDLLKECKGSQLGSFPQLQNGNRSQATSIYTRSASLSWSDLSEAAKKLDCSARPLLQVAWGTVVSAYSDCDAVLIGDSISTRGISSDLNDVFGPVLSTLPIPFRLSASGATRFRDVVAKIDEVHRRGLAMHDVSLKQIRRLLEVPHDQPLFSSVFVFEPVEAAKANGEEKGFELEHLGDFGVSVEHDVAIEVKVGSHGQVDLALTVRDAVVNEGFARLILAQFDSILRTAVANPDVDLSSPSSLVDEEQQLCAVSELVLPQSIVDAHRTPVTKALETWASKAPTARALHFYKDLDDLRTTSLTYEDLDRSSSALAHHLGTTLPSRCAVAVSLARSTHTYQVLLGILKAGLVYLPIDESLPKERKRELIIDSGAKGIICEDESYFDELDGVTLITSLDWIDGETRQAQQELPVIKADDRAYILYTSGSTGRPKGCVLTHANLSVAIESFRLMFDREAPGTLNERARFLARSVEAFDVALLEALLPLQVGATIVTAPRRVILEDLERAMAKMSVTHAAVVPSLFYSRSKGRRIEPRDLPDLKALIVGGERVSRDIVDAWAGAGVPLINAYGPTEACIGISTARLQRGDSTGRIGQAFPGSQYLVVRRDSSTGKLIPALRGQAGELCIAGLQVGSYLSGGDDAFTEYKGMRIYRTGDEARMGATGDDEVEYLGRIVKEGQVKVRGARVELSEVDSNLATPGIHVSTQLLDHVQLSGQPRLVSFIARQVSQDTGEVKLDLASTKSAQEALSRARKSLPTYMVPALIIPVEALPLASISGKVDLRKLAAWYRSEPLDAFSSLQEAGTERELTAKETMVAEEVKRLLPNVETQVNPSTDLFGLGLDSLSVISLAASVRRRTGFELDIGAIMAEPTVEAVARAMSSTKVNGLTKSSVWLDGDISSRRNALLKEARARLQGADVVDAYPCLPLQASMVAQTLSASVEEPMRYINKASFRIGSPSAFDLAKLRAAIDETLNAHDIFRTVFLLSDEDGEPLQAVLQAPVDYYCDSIERGLEEVRSEFLTRPPLRYSIRDGGTVLDIAIHHGLYDGASLALMLEEVEARYLNRPRLHQETPSFSSIVWQNTGEEAQEQKLSFWKGHLQGFSATPFPCLTGQRPPSEQEYNRRRGATRETSEITTGATLRQLTERARAGRVTLQVLCLSAFANVFARYVGAGQGDEAEDFTFGLVLSGRTSLVENVDKVQGPCVNTVPFCVRAGGESIQQTYAAVVGHQHVSLPSIMRELGHRQQLFNTLFSYNPPSPTLQLLHEVSSDLETEYPLAVEVQPDEKGDTIVLRAVYDPRFVPEAHAELLLRQINWVLCGSGESSQAAAEVFASGDTLWSVENANPYEPTAQDHFLARFRRNVDTRPEATAFVFADSLEQKPRAWSYAELDAMSDGMARALAAAVATGQRGEPVIGVHLPQCPDLYDLILAIWKSGMAYLPFDPALPEERFSFMAGLVRPRLIVTTEQGRILASKYGQAILVEELAHGTKVRENGSAPPTTLLESPAYIMFTSGSTGQPKGVKVSHRALAGAISSWERILPHTPGSSRLLQLASPAFDVFLIEVCMPLALGFSFGSAPKMVLLNDAEAAFRHLQLTMADLPAALATLVHPENVGADFEWLMSGGDQIDARVLDNWGPRGLVNAWGPTETTIGNTLGFVTARSSRANVGKAYAASTMLVVDSVQPSRVLLRGAVGELAVAGPQLAEGYVGRDDLTRERFLVVTKDGKRLYRTGDRGRILADGTVECLGRTESGQVKINSQRVELEEISTVLRGADSAIKDAATLYTRHATMHSKQLVAFVVLASDQDGGEVVRGDEEAQRAAEACQEAARKLLAHYMVPQHVFVLRGTSLPLTPNNKVDRKKLEQIYQALSIGKLVPNRPADNEADEEWTPLEKQLRELVARACKVSKDDVGRTTSLYRLGIDSISSLGLVQLMRKRGLRTVAVRDVLKAPSIASLASLVQQAPIDETADVEREAELIEEALRAQVDVELWKLGDADEIESVLPCTPLQQGMLLESLASEGGLYVHRHAFNVAAQHLEGVVEAFRQQAARCDVLRTTFHLTESSGFLQVVHSCPQVSIVQGEGRAAAFTTEEDLVRPPWQLAIVPMGDHAGLTLTIHHALYDGEGLDMLLSDIERRVAGLEVPSRRPFSSLVPLLLSKKDDVSFHIDRLRDFAPSVIGQRSERRPARFGGRAIKSGHKIKARAKQAGCTVQVCALAAFARLLSAKLESRKVVFGHLVGLRDAFSGGAAANVIGPALNTVLVPVDLDQAELLTRLQRELDDGRTHRAASLGDVLRETKMEFDTLVDFRKARSLAETTKIIIPTDSEEAGGLSTTQYAFNVEFIECNDGRLEIEATADRALFSEEELSRWLEELEGILVDEDERRLTPFQTASVRTNGQEAVSGTKTQSHEAPGQEGNVLRSIVASMAKVDDPDMIDAEATFASLGLDSIAAISLASKARRAGIRNLAVADILQGGTITAALARRDRRSTAPKHTAEKHTGKVARPSLSDVAHTSGIAQEYIDEVLPVLPGQVYHLAGYLRSRGRYGVFSFAYRVTKSLAIDEKQAREAWEALLKQHAILRTVFVQHGGHVCQVVLSQASGHTFLPFDEEGSDLEGALQRWAAASLNSIGEDPSLPPVRCAVGACGGDSYVLLTMHHALYDAWSLQMIADDCGTLLSSRPVRRASTSFPDVVEQISAQSREREEETRAYWIETLKEIKPTVFGNSSAPQGGETHVSGRLGGTR</sequence>
<evidence type="ECO:0000313" key="7">
    <source>
        <dbReference type="EMBL" id="PWN90385.1"/>
    </source>
</evidence>
<name>A0A316YRH8_9BASI</name>
<comment type="pathway">
    <text evidence="1">Siderophore biosynthesis.</text>
</comment>
<evidence type="ECO:0000313" key="8">
    <source>
        <dbReference type="Proteomes" id="UP000245768"/>
    </source>
</evidence>
<dbReference type="GO" id="GO:0031177">
    <property type="term" value="F:phosphopantetheine binding"/>
    <property type="evidence" value="ECO:0007669"/>
    <property type="project" value="InterPro"/>
</dbReference>
<proteinExistence type="predicted"/>
<feature type="region of interest" description="Disordered" evidence="5">
    <location>
        <begin position="82"/>
        <end position="102"/>
    </location>
</feature>
<dbReference type="GO" id="GO:0044550">
    <property type="term" value="P:secondary metabolite biosynthetic process"/>
    <property type="evidence" value="ECO:0007669"/>
    <property type="project" value="TreeGrafter"/>
</dbReference>
<dbReference type="InParanoid" id="A0A316YRH8"/>
<dbReference type="InterPro" id="IPR001242">
    <property type="entry name" value="Condensation_dom"/>
</dbReference>